<dbReference type="HOGENOM" id="CLU_2739175_0_0_6"/>
<evidence type="ECO:0000313" key="2">
    <source>
        <dbReference type="Proteomes" id="UP000000812"/>
    </source>
</evidence>
<evidence type="ECO:0000313" key="1">
    <source>
        <dbReference type="EMBL" id="AAF84092.1"/>
    </source>
</evidence>
<dbReference type="KEGG" id="xfa:XF_1283"/>
<dbReference type="AlphaFoldDB" id="Q9PDU6"/>
<dbReference type="Proteomes" id="UP000000812">
    <property type="component" value="Chromosome"/>
</dbReference>
<organism evidence="1 2">
    <name type="scientific">Xylella fastidiosa (strain 9a5c)</name>
    <dbReference type="NCBI Taxonomy" id="160492"/>
    <lineage>
        <taxon>Bacteria</taxon>
        <taxon>Pseudomonadati</taxon>
        <taxon>Pseudomonadota</taxon>
        <taxon>Gammaproteobacteria</taxon>
        <taxon>Lysobacterales</taxon>
        <taxon>Lysobacteraceae</taxon>
        <taxon>Xylella</taxon>
    </lineage>
</organism>
<protein>
    <submittedName>
        <fullName evidence="1">Uncharacterized protein</fullName>
    </submittedName>
</protein>
<dbReference type="PIR" id="F82699">
    <property type="entry name" value="F82699"/>
</dbReference>
<gene>
    <name evidence="1" type="ordered locus">XF_1283</name>
</gene>
<proteinExistence type="predicted"/>
<dbReference type="EMBL" id="AE003849">
    <property type="protein sequence ID" value="AAF84092.1"/>
    <property type="molecule type" value="Genomic_DNA"/>
</dbReference>
<accession>Q9PDU6</accession>
<sequence>MVRNESSRGEQWGYQKLLEAMSSCWGWRAFGVGGLCVVRLYRDDREVFVVDDLVAVCYRSASVTRMFRSID</sequence>
<reference evidence="1 2" key="1">
    <citation type="journal article" date="2000" name="Nature">
        <title>The genome sequence of the plant pathogen Xylella fastidiosa.</title>
        <authorList>
            <person name="Simpson A.J."/>
            <person name="Reinach F.C."/>
            <person name="Arruda P."/>
            <person name="Abreu F.A."/>
            <person name="Acencio M."/>
            <person name="Alvarenga R."/>
            <person name="Alves L.M."/>
            <person name="Araya J.E."/>
            <person name="Baia G.S."/>
            <person name="Baptista C.S."/>
            <person name="Barros M.H."/>
            <person name="Bonaccorsi E.D."/>
            <person name="Bordin S."/>
            <person name="Bove J.M."/>
            <person name="Briones M.R."/>
            <person name="Bueno M.R."/>
            <person name="Camargo A.A."/>
            <person name="Camargo L.E."/>
            <person name="Carraro D.M."/>
            <person name="Carrer H."/>
            <person name="Colauto N.B."/>
            <person name="Colombo C."/>
            <person name="Costa F.F."/>
            <person name="Costa M.C."/>
            <person name="Costa-Neto C.M."/>
            <person name="Coutinho L.L."/>
            <person name="Cristofani M."/>
            <person name="Dias-Neto E."/>
            <person name="Docena C."/>
            <person name="El-Dorry H."/>
            <person name="Facincani A.P."/>
            <person name="Ferreira A.J."/>
            <person name="Ferreira V.C."/>
            <person name="Ferro J.A."/>
            <person name="Fraga J.S."/>
            <person name="Franca S.C."/>
            <person name="Franco M.C."/>
            <person name="Frohme M."/>
            <person name="Furlan L.R."/>
            <person name="Garnier M."/>
            <person name="Goldman G.H."/>
            <person name="Goldman M.H."/>
            <person name="Gomes S.L."/>
            <person name="Gruber A."/>
            <person name="Ho P.L."/>
            <person name="Hoheisel J.D."/>
            <person name="Junqueira M.L."/>
            <person name="Kemper E.L."/>
            <person name="Kitajima J.P."/>
            <person name="Krieger J.E."/>
            <person name="Kuramae E.E."/>
            <person name="Laigret F."/>
            <person name="Lambais M.R."/>
            <person name="Leite L.C."/>
            <person name="Lemos E.G."/>
            <person name="Lemos M.V."/>
            <person name="Lopes S.A."/>
            <person name="Lopes C.R."/>
            <person name="Machado J.A."/>
            <person name="Machado M.A."/>
            <person name="Madeira A.M."/>
            <person name="Madeira H.M."/>
            <person name="Marino C.L."/>
            <person name="Marques M.V."/>
            <person name="Martins E.A."/>
            <person name="Martins E.M."/>
            <person name="Matsukuma A.Y."/>
            <person name="Menck C.F."/>
            <person name="Miracca E.C."/>
            <person name="Miyaki C.Y."/>
            <person name="Monteriro-Vitorello C.B."/>
            <person name="Moon D.H."/>
            <person name="Nagai M.A."/>
            <person name="Nascimento A.L."/>
            <person name="Netto L.E."/>
            <person name="Nhani A.Jr."/>
            <person name="Nobrega F.G."/>
            <person name="Nunes L.R."/>
            <person name="Oliveira M.A."/>
            <person name="de Oliveira M.C."/>
            <person name="de Oliveira R.C."/>
            <person name="Palmieri D.A."/>
            <person name="Paris A."/>
            <person name="Peixoto B.R."/>
            <person name="Pereira G.A."/>
            <person name="Pereira H.A.Jr."/>
            <person name="Pesquero J.B."/>
            <person name="Quaggio R.B."/>
            <person name="Roberto P.G."/>
            <person name="Rodrigues V."/>
            <person name="de M Rosa A.J."/>
            <person name="de Rosa V.E.Jr."/>
            <person name="de Sa R.G."/>
            <person name="Santelli R.V."/>
            <person name="Sawasaki H.E."/>
            <person name="da Silva A.C."/>
            <person name="da Silva A.M."/>
            <person name="da Silva F.R."/>
            <person name="da Silva W.A.Jr."/>
            <person name="da Silveira J.F."/>
            <person name="Silvestri M.L."/>
            <person name="Siqueira W.J."/>
            <person name="de Souza A.A."/>
            <person name="de Souza A.P."/>
            <person name="Terenzi M.F."/>
            <person name="Truffi D."/>
            <person name="Tsai S.M."/>
            <person name="Tsuhako M.H."/>
            <person name="Vallada H."/>
            <person name="Van Sluys M.A."/>
            <person name="Verjovski-Almeida S."/>
            <person name="Vettore A.L."/>
            <person name="Zago M.A."/>
            <person name="Zatz M."/>
            <person name="Meidanis J."/>
            <person name="Setubal J.C."/>
        </authorList>
    </citation>
    <scope>NUCLEOTIDE SEQUENCE [LARGE SCALE GENOMIC DNA]</scope>
    <source>
        <strain evidence="1 2">9a5c</strain>
    </source>
</reference>
<dbReference type="STRING" id="160492.XF_1283"/>
<name>Q9PDU6_XYLFA</name>